<dbReference type="EMBL" id="JAEMWU010000002">
    <property type="protein sequence ID" value="MBN8206516.1"/>
    <property type="molecule type" value="Genomic_DNA"/>
</dbReference>
<sequence length="93" mass="10152">MLTADGIGEMLGMAPVPIEGGLYAQTWRDEQSTGIYYLMTPDDCSGLHALPGVELWSYHAGAPREDAVVIRPEFRSYRAAWETGVPKGLSRPA</sequence>
<name>A0A939DWC4_9MICO</name>
<feature type="domain" description="DUF985" evidence="1">
    <location>
        <begin position="10"/>
        <end position="63"/>
    </location>
</feature>
<dbReference type="InterPro" id="IPR014710">
    <property type="entry name" value="RmlC-like_jellyroll"/>
</dbReference>
<dbReference type="InterPro" id="IPR011051">
    <property type="entry name" value="RmlC_Cupin_sf"/>
</dbReference>
<evidence type="ECO:0000313" key="3">
    <source>
        <dbReference type="Proteomes" id="UP000664385"/>
    </source>
</evidence>
<dbReference type="Proteomes" id="UP000664385">
    <property type="component" value="Unassembled WGS sequence"/>
</dbReference>
<gene>
    <name evidence="2" type="ORF">JF543_11185</name>
</gene>
<protein>
    <submittedName>
        <fullName evidence="2">Cupin domain-containing protein</fullName>
    </submittedName>
</protein>
<proteinExistence type="predicted"/>
<dbReference type="Pfam" id="PF06172">
    <property type="entry name" value="Cupin_5"/>
    <property type="match status" value="1"/>
</dbReference>
<dbReference type="InterPro" id="IPR009327">
    <property type="entry name" value="Cupin_DUF985"/>
</dbReference>
<evidence type="ECO:0000313" key="2">
    <source>
        <dbReference type="EMBL" id="MBN8206516.1"/>
    </source>
</evidence>
<evidence type="ECO:0000259" key="1">
    <source>
        <dbReference type="Pfam" id="PF06172"/>
    </source>
</evidence>
<dbReference type="Gene3D" id="2.60.120.10">
    <property type="entry name" value="Jelly Rolls"/>
    <property type="match status" value="1"/>
</dbReference>
<reference evidence="2" key="1">
    <citation type="submission" date="2020-12" db="EMBL/GenBank/DDBJ databases">
        <title>PHA producing bacteria isolated from mangrove.</title>
        <authorList>
            <person name="Zheng W."/>
            <person name="Yu S."/>
            <person name="Huang Y."/>
        </authorList>
    </citation>
    <scope>NUCLEOTIDE SEQUENCE</scope>
    <source>
        <strain evidence="2">GN8-5</strain>
    </source>
</reference>
<accession>A0A939DWC4</accession>
<dbReference type="AlphaFoldDB" id="A0A939DWC4"/>
<comment type="caution">
    <text evidence="2">The sequence shown here is derived from an EMBL/GenBank/DDBJ whole genome shotgun (WGS) entry which is preliminary data.</text>
</comment>
<dbReference type="SUPFAM" id="SSF51182">
    <property type="entry name" value="RmlC-like cupins"/>
    <property type="match status" value="1"/>
</dbReference>
<organism evidence="2 3">
    <name type="scientific">Microbacterium esteraromaticum</name>
    <dbReference type="NCBI Taxonomy" id="57043"/>
    <lineage>
        <taxon>Bacteria</taxon>
        <taxon>Bacillati</taxon>
        <taxon>Actinomycetota</taxon>
        <taxon>Actinomycetes</taxon>
        <taxon>Micrococcales</taxon>
        <taxon>Microbacteriaceae</taxon>
        <taxon>Microbacterium</taxon>
    </lineage>
</organism>